<dbReference type="InterPro" id="IPR024651">
    <property type="entry name" value="FAD-SLDH_ssu"/>
</dbReference>
<evidence type="ECO:0008006" key="4">
    <source>
        <dbReference type="Google" id="ProtNLM"/>
    </source>
</evidence>
<evidence type="ECO:0000313" key="3">
    <source>
        <dbReference type="Proteomes" id="UP000645462"/>
    </source>
</evidence>
<comment type="caution">
    <text evidence="2">The sequence shown here is derived from an EMBL/GenBank/DDBJ whole genome shotgun (WGS) entry which is preliminary data.</text>
</comment>
<sequence>MTHTPNRRIVLGGMIALQALALARIAQAQPALPSRTGPIAPEDFMALSQHLTGHDALSLTLGGRIFAVLADTGQSQALQALYDTASDATPDVTADQDDLLRRILHGWYLGRIEIDGRTHLTGYEHTLMGRVTTDILPLRSFCGGTMGFWASPPDVGPLPLREARP</sequence>
<organism evidence="2 3">
    <name type="scientific">Marivita lacus</name>
    <dbReference type="NCBI Taxonomy" id="1323742"/>
    <lineage>
        <taxon>Bacteria</taxon>
        <taxon>Pseudomonadati</taxon>
        <taxon>Pseudomonadota</taxon>
        <taxon>Alphaproteobacteria</taxon>
        <taxon>Rhodobacterales</taxon>
        <taxon>Roseobacteraceae</taxon>
        <taxon>Marivita</taxon>
    </lineage>
</organism>
<dbReference type="Pfam" id="PF12318">
    <property type="entry name" value="FAD-SLDH"/>
    <property type="match status" value="1"/>
</dbReference>
<accession>A0ABQ1KY06</accession>
<dbReference type="RefSeq" id="WP_188482870.1">
    <property type="nucleotide sequence ID" value="NZ_BMFC01000008.1"/>
</dbReference>
<dbReference type="Proteomes" id="UP000645462">
    <property type="component" value="Unassembled WGS sequence"/>
</dbReference>
<evidence type="ECO:0000256" key="1">
    <source>
        <dbReference type="SAM" id="SignalP"/>
    </source>
</evidence>
<name>A0ABQ1KY06_9RHOB</name>
<gene>
    <name evidence="2" type="ORF">GCM10011363_30120</name>
</gene>
<evidence type="ECO:0000313" key="2">
    <source>
        <dbReference type="EMBL" id="GGC11479.1"/>
    </source>
</evidence>
<keyword evidence="1" id="KW-0732">Signal</keyword>
<proteinExistence type="predicted"/>
<feature type="signal peptide" evidence="1">
    <location>
        <begin position="1"/>
        <end position="28"/>
    </location>
</feature>
<dbReference type="EMBL" id="BMFC01000008">
    <property type="protein sequence ID" value="GGC11479.1"/>
    <property type="molecule type" value="Genomic_DNA"/>
</dbReference>
<protein>
    <recommendedName>
        <fullName evidence="4">Twin-arginine translocation pathway signal</fullName>
    </recommendedName>
</protein>
<keyword evidence="3" id="KW-1185">Reference proteome</keyword>
<feature type="chain" id="PRO_5045746996" description="Twin-arginine translocation pathway signal" evidence="1">
    <location>
        <begin position="29"/>
        <end position="165"/>
    </location>
</feature>
<reference evidence="3" key="1">
    <citation type="journal article" date="2019" name="Int. J. Syst. Evol. Microbiol.">
        <title>The Global Catalogue of Microorganisms (GCM) 10K type strain sequencing project: providing services to taxonomists for standard genome sequencing and annotation.</title>
        <authorList>
            <consortium name="The Broad Institute Genomics Platform"/>
            <consortium name="The Broad Institute Genome Sequencing Center for Infectious Disease"/>
            <person name="Wu L."/>
            <person name="Ma J."/>
        </authorList>
    </citation>
    <scope>NUCLEOTIDE SEQUENCE [LARGE SCALE GENOMIC DNA]</scope>
    <source>
        <strain evidence="3">CGMCC 1.12478</strain>
    </source>
</reference>